<dbReference type="InterPro" id="IPR003453">
    <property type="entry name" value="ABC_MlaE_roteobac"/>
</dbReference>
<comment type="subcellular location">
    <subcellularLocation>
        <location evidence="1">Cell inner membrane</location>
        <topology evidence="1">Multi-pass membrane protein</topology>
    </subcellularLocation>
</comment>
<feature type="transmembrane region" description="Helical" evidence="1">
    <location>
        <begin position="353"/>
        <end position="372"/>
    </location>
</feature>
<feature type="transmembrane region" description="Helical" evidence="1">
    <location>
        <begin position="311"/>
        <end position="332"/>
    </location>
</feature>
<dbReference type="EMBL" id="JAAXYO010000039">
    <property type="protein sequence ID" value="MBU2787298.1"/>
    <property type="molecule type" value="Genomic_DNA"/>
</dbReference>
<keyword evidence="1" id="KW-1133">Transmembrane helix</keyword>
<proteinExistence type="inferred from homology"/>
<dbReference type="Pfam" id="PF02405">
    <property type="entry name" value="MlaE"/>
    <property type="match status" value="1"/>
</dbReference>
<gene>
    <name evidence="2" type="ORF">HFQ13_03570</name>
</gene>
<dbReference type="GO" id="GO:0043190">
    <property type="term" value="C:ATP-binding cassette (ABC) transporter complex"/>
    <property type="evidence" value="ECO:0007669"/>
    <property type="project" value="InterPro"/>
</dbReference>
<dbReference type="GO" id="GO:0005548">
    <property type="term" value="F:phospholipid transporter activity"/>
    <property type="evidence" value="ECO:0007669"/>
    <property type="project" value="TreeGrafter"/>
</dbReference>
<evidence type="ECO:0000313" key="2">
    <source>
        <dbReference type="EMBL" id="MBU2787298.1"/>
    </source>
</evidence>
<feature type="transmembrane region" description="Helical" evidence="1">
    <location>
        <begin position="193"/>
        <end position="211"/>
    </location>
</feature>
<feature type="transmembrane region" description="Helical" evidence="1">
    <location>
        <begin position="263"/>
        <end position="291"/>
    </location>
</feature>
<dbReference type="Proteomes" id="UP001197378">
    <property type="component" value="Unassembled WGS sequence"/>
</dbReference>
<protein>
    <submittedName>
        <fullName evidence="2">ABC transporter permease</fullName>
    </submittedName>
</protein>
<evidence type="ECO:0000313" key="3">
    <source>
        <dbReference type="Proteomes" id="UP001197378"/>
    </source>
</evidence>
<sequence length="379" mass="41854">MSSEPMRANPEPFSSASWHVDSDTLRLEGYWTLAQVSRRLARIERELHRLGEGKSWDLEAIEKLDNLGALLIWRSMGRQFPERLKIREQHRSLFARLAQTQPLHPQHSAPGIFALLDRLGAHILSVLADLWGLFLLWGNLLQEFFFALRRPAHFPWKEISATIVKTGPDSLPILTLIGFLIGIVITYQSAPTLASYGANIYVISIAGISILREFGPMIAAIIIAGRSGSAFTAQIGAMRVTQELDALQTFGVSPVQRLVLPKVIALAITMPLLVIWTDLVGIFGALLVSDFTLNISPDFFLRELPVMVPSFNFWLGVIKGVLYGILIAWVSGFHGLRVKANTNSLSRETTNSVVLSITLVIVIDAILAILFADVGLSPS</sequence>
<dbReference type="RefSeq" id="WP_215871881.1">
    <property type="nucleotide sequence ID" value="NZ_JAAXYO010000039.1"/>
</dbReference>
<evidence type="ECO:0000256" key="1">
    <source>
        <dbReference type="RuleBase" id="RU362044"/>
    </source>
</evidence>
<keyword evidence="3" id="KW-1185">Reference proteome</keyword>
<keyword evidence="1" id="KW-0812">Transmembrane</keyword>
<feature type="transmembrane region" description="Helical" evidence="1">
    <location>
        <begin position="169"/>
        <end position="187"/>
    </location>
</feature>
<comment type="caution">
    <text evidence="2">The sequence shown here is derived from an EMBL/GenBank/DDBJ whole genome shotgun (WGS) entry which is preliminary data.</text>
</comment>
<dbReference type="AlphaFoldDB" id="A0AAE2YP10"/>
<name>A0AAE2YP10_9PROT</name>
<dbReference type="PANTHER" id="PTHR30188">
    <property type="entry name" value="ABC TRANSPORTER PERMEASE PROTEIN-RELATED"/>
    <property type="match status" value="1"/>
</dbReference>
<keyword evidence="1" id="KW-1003">Cell membrane</keyword>
<dbReference type="InterPro" id="IPR030802">
    <property type="entry name" value="Permease_MalE"/>
</dbReference>
<keyword evidence="1" id="KW-0997">Cell inner membrane</keyword>
<organism evidence="2 3">
    <name type="scientific">Igneacidithiobacillus copahuensis</name>
    <dbReference type="NCBI Taxonomy" id="2724909"/>
    <lineage>
        <taxon>Bacteria</taxon>
        <taxon>Pseudomonadati</taxon>
        <taxon>Pseudomonadota</taxon>
        <taxon>Acidithiobacillia</taxon>
        <taxon>Acidithiobacillales</taxon>
        <taxon>Acidithiobacillaceae</taxon>
        <taxon>Igneacidithiobacillus</taxon>
    </lineage>
</organism>
<comment type="similarity">
    <text evidence="1">Belongs to the MlaE permease family.</text>
</comment>
<dbReference type="PANTHER" id="PTHR30188:SF3">
    <property type="entry name" value="ABC TRANSPORTER PERMEASE"/>
    <property type="match status" value="1"/>
</dbReference>
<keyword evidence="1" id="KW-0472">Membrane</keyword>
<reference evidence="2" key="1">
    <citation type="journal article" date="2021" name="ISME J.">
        <title>Genomic evolution of the class Acidithiobacillia: deep-branching Proteobacteria living in extreme acidic conditions.</title>
        <authorList>
            <person name="Moya-Beltran A."/>
            <person name="Beard S."/>
            <person name="Rojas-Villalobos C."/>
            <person name="Issotta F."/>
            <person name="Gallardo Y."/>
            <person name="Ulloa R."/>
            <person name="Giaveno A."/>
            <person name="Degli Esposti M."/>
            <person name="Johnson D.B."/>
            <person name="Quatrini R."/>
        </authorList>
    </citation>
    <scope>NUCLEOTIDE SEQUENCE</scope>
    <source>
        <strain evidence="2">VAN18-1</strain>
    </source>
</reference>
<dbReference type="NCBIfam" id="TIGR00056">
    <property type="entry name" value="MlaE family lipid ABC transporter permease subunit"/>
    <property type="match status" value="1"/>
</dbReference>
<accession>A0AAE2YP10</accession>
<feature type="transmembrane region" description="Helical" evidence="1">
    <location>
        <begin position="123"/>
        <end position="148"/>
    </location>
</feature>